<proteinExistence type="predicted"/>
<gene>
    <name evidence="1" type="ORF">SCALOS_LOCUS6025</name>
</gene>
<evidence type="ECO:0000313" key="1">
    <source>
        <dbReference type="EMBL" id="CAG8576142.1"/>
    </source>
</evidence>
<name>A0ACA9M8H8_9GLOM</name>
<comment type="caution">
    <text evidence="1">The sequence shown here is derived from an EMBL/GenBank/DDBJ whole genome shotgun (WGS) entry which is preliminary data.</text>
</comment>
<sequence>MVNINSNIEIFLNYSPYVRSRSSSGSYNSDHQSIESSSKYFEWLEKAIGDSYITHFKYNDFSNIKTIGKGRYGIVQSAEYLGTKLALKSFSNNSIKEFVSEVAMMIVKGIREEKIPGTPEDYANLFEKCWSAERDQRPELDETLKYLDKFSKDTTNKFIIYKRNNTLLHSDNNSYLP</sequence>
<evidence type="ECO:0000313" key="2">
    <source>
        <dbReference type="Proteomes" id="UP000789860"/>
    </source>
</evidence>
<protein>
    <submittedName>
        <fullName evidence="1">10916_t:CDS:1</fullName>
    </submittedName>
</protein>
<organism evidence="1 2">
    <name type="scientific">Scutellospora calospora</name>
    <dbReference type="NCBI Taxonomy" id="85575"/>
    <lineage>
        <taxon>Eukaryota</taxon>
        <taxon>Fungi</taxon>
        <taxon>Fungi incertae sedis</taxon>
        <taxon>Mucoromycota</taxon>
        <taxon>Glomeromycotina</taxon>
        <taxon>Glomeromycetes</taxon>
        <taxon>Diversisporales</taxon>
        <taxon>Gigasporaceae</taxon>
        <taxon>Scutellospora</taxon>
    </lineage>
</organism>
<keyword evidence="2" id="KW-1185">Reference proteome</keyword>
<feature type="non-terminal residue" evidence="1">
    <location>
        <position position="177"/>
    </location>
</feature>
<dbReference type="Proteomes" id="UP000789860">
    <property type="component" value="Unassembled WGS sequence"/>
</dbReference>
<accession>A0ACA9M8H8</accession>
<reference evidence="1" key="1">
    <citation type="submission" date="2021-06" db="EMBL/GenBank/DDBJ databases">
        <authorList>
            <person name="Kallberg Y."/>
            <person name="Tangrot J."/>
            <person name="Rosling A."/>
        </authorList>
    </citation>
    <scope>NUCLEOTIDE SEQUENCE</scope>
    <source>
        <strain evidence="1">AU212A</strain>
    </source>
</reference>
<dbReference type="EMBL" id="CAJVPM010010781">
    <property type="protein sequence ID" value="CAG8576142.1"/>
    <property type="molecule type" value="Genomic_DNA"/>
</dbReference>